<evidence type="ECO:0000313" key="2">
    <source>
        <dbReference type="Proteomes" id="UP000006235"/>
    </source>
</evidence>
<proteinExistence type="predicted"/>
<evidence type="ECO:0000313" key="1">
    <source>
        <dbReference type="EMBL" id="EGV07452.1"/>
    </source>
</evidence>
<organism evidence="1 2">
    <name type="scientific">Haemophilus pittmaniae HK 85</name>
    <dbReference type="NCBI Taxonomy" id="1035188"/>
    <lineage>
        <taxon>Bacteria</taxon>
        <taxon>Pseudomonadati</taxon>
        <taxon>Pseudomonadota</taxon>
        <taxon>Gammaproteobacteria</taxon>
        <taxon>Pasteurellales</taxon>
        <taxon>Pasteurellaceae</taxon>
        <taxon>Haemophilus</taxon>
    </lineage>
</organism>
<gene>
    <name evidence="1" type="ORF">HMPREF9952_2131</name>
</gene>
<dbReference type="RefSeq" id="WP_007241844.1">
    <property type="nucleotide sequence ID" value="NZ_AFUV01000004.1"/>
</dbReference>
<dbReference type="EMBL" id="AFUV01000004">
    <property type="protein sequence ID" value="EGV07452.1"/>
    <property type="molecule type" value="Genomic_DNA"/>
</dbReference>
<accession>F9Q672</accession>
<comment type="caution">
    <text evidence="1">The sequence shown here is derived from an EMBL/GenBank/DDBJ whole genome shotgun (WGS) entry which is preliminary data.</text>
</comment>
<protein>
    <submittedName>
        <fullName evidence="1">Uncharacterized protein</fullName>
    </submittedName>
</protein>
<name>F9Q672_9PAST</name>
<sequence>MECGQGLRIIQKNFDCARNKQAMKEYFHGRTNIRSKEKADKNRLLQEMMD</sequence>
<reference evidence="1 2" key="1">
    <citation type="submission" date="2011-07" db="EMBL/GenBank/DDBJ databases">
        <authorList>
            <person name="Harkins D.M."/>
            <person name="Madupu R."/>
            <person name="Durkin A.S."/>
            <person name="Torralba M."/>
            <person name="Methe B."/>
            <person name="Sutton G.G."/>
            <person name="Nelson K.E."/>
        </authorList>
    </citation>
    <scope>NUCLEOTIDE SEQUENCE [LARGE SCALE GENOMIC DNA]</scope>
    <source>
        <strain evidence="1 2">HK 85</strain>
    </source>
</reference>
<dbReference type="Proteomes" id="UP000006235">
    <property type="component" value="Unassembled WGS sequence"/>
</dbReference>
<dbReference type="AlphaFoldDB" id="F9Q672"/>